<accession>A0ABN1P1S7</accession>
<sequence>MCRLGRFSHREAGTPGLPFAQPVTCATEPERPVEAPPVSREPSGGHAAAGAAEPALEAFVRTAVPGRGGGGHHHRTRVVPVTAKVAPLVGRPAGTRVTVRIWCADALPVAVRTWPRQEEGRILDAVRAVLPQVPERLAAGGGFAVHSHVDGVPLAGVRGNGKPVDTLLVRAVAELFARMTQVRRTALPALPPLWPHNHTDSQGFLRTLAHLADEQLRRPHWLRYGGLFAALGIPEDALVRLRERVPAMSRRPFGLLHTNLHRNNLIMPYAGDPPLTCVDWDLAGYGDPLHDLATHLVRMRYPSHQWPEVVDAWADAMFRVRPAAVNGLSRDLRHYIAFERAQSVYPEVMRAVRSLRDTSDQRSLDEAAARVHRALQAGAEPLGLRNVPDAAEIERVLFRWRASRTAARGGAGRARETIPWSPDPRLAQRSDFPASAVEHALLAEGMAPADRVFKGTTHLNSVVRVPEFPSPVVVRRKVAGACRREPSFLSEHAVLRAIEQSGVPVAAPRVLALGRSHRGEPYAIHTYVGSEDTDGPPRHPEHGLWPHEADALVDQLCALTDVDYAGLDPVAGEETFFPWLCDQLVLLVDGLPEETKQPARLLGLPDASRLGQILSRFRVRPRRPALLHGDLNPWNLVRRDDARALTIIDWEMALIGDPLYDLVRHMHLTPTRPEIRERMFQRWERRLPAAYTAGWRRDWRVYRWLETVRSAYIDLDRLVTGASLDAPNVRRAVDSYAMTLAAATASLGLTARPAANPYLLHALTRQAPAGTGNPAFPPPDRSAGAWSL</sequence>
<dbReference type="SUPFAM" id="SSF56112">
    <property type="entry name" value="Protein kinase-like (PK-like)"/>
    <property type="match status" value="2"/>
</dbReference>
<dbReference type="PANTHER" id="PTHR40086">
    <property type="entry name" value="PHOSPHOTRANSFERASE YTMP-RELATED"/>
    <property type="match status" value="1"/>
</dbReference>
<evidence type="ECO:0000259" key="2">
    <source>
        <dbReference type="Pfam" id="PF01636"/>
    </source>
</evidence>
<dbReference type="Proteomes" id="UP001501005">
    <property type="component" value="Unassembled WGS sequence"/>
</dbReference>
<feature type="region of interest" description="Disordered" evidence="1">
    <location>
        <begin position="769"/>
        <end position="788"/>
    </location>
</feature>
<dbReference type="Pfam" id="PF01636">
    <property type="entry name" value="APH"/>
    <property type="match status" value="2"/>
</dbReference>
<feature type="region of interest" description="Disordered" evidence="1">
    <location>
        <begin position="1"/>
        <end position="51"/>
    </location>
</feature>
<dbReference type="PANTHER" id="PTHR40086:SF1">
    <property type="entry name" value="CELL CYCLE REGULATOR CCRZ"/>
    <property type="match status" value="1"/>
</dbReference>
<dbReference type="Gene3D" id="3.90.1200.10">
    <property type="match status" value="2"/>
</dbReference>
<organism evidence="3 4">
    <name type="scientific">Streptomyces thermoalcalitolerans</name>
    <dbReference type="NCBI Taxonomy" id="65605"/>
    <lineage>
        <taxon>Bacteria</taxon>
        <taxon>Bacillati</taxon>
        <taxon>Actinomycetota</taxon>
        <taxon>Actinomycetes</taxon>
        <taxon>Kitasatosporales</taxon>
        <taxon>Streptomycetaceae</taxon>
        <taxon>Streptomyces</taxon>
    </lineage>
</organism>
<feature type="domain" description="Aminoglycoside phosphotransferase" evidence="2">
    <location>
        <begin position="117"/>
        <end position="317"/>
    </location>
</feature>
<gene>
    <name evidence="3" type="ORF">GCM10009549_40110</name>
</gene>
<evidence type="ECO:0000256" key="1">
    <source>
        <dbReference type="SAM" id="MobiDB-lite"/>
    </source>
</evidence>
<feature type="domain" description="Aminoglycoside phosphotransferase" evidence="2">
    <location>
        <begin position="469"/>
        <end position="693"/>
    </location>
</feature>
<proteinExistence type="predicted"/>
<reference evidence="3 4" key="1">
    <citation type="journal article" date="2019" name="Int. J. Syst. Evol. Microbiol.">
        <title>The Global Catalogue of Microorganisms (GCM) 10K type strain sequencing project: providing services to taxonomists for standard genome sequencing and annotation.</title>
        <authorList>
            <consortium name="The Broad Institute Genomics Platform"/>
            <consortium name="The Broad Institute Genome Sequencing Center for Infectious Disease"/>
            <person name="Wu L."/>
            <person name="Ma J."/>
        </authorList>
    </citation>
    <scope>NUCLEOTIDE SEQUENCE [LARGE SCALE GENOMIC DNA]</scope>
    <source>
        <strain evidence="3 4">JCM 10673</strain>
    </source>
</reference>
<evidence type="ECO:0000313" key="4">
    <source>
        <dbReference type="Proteomes" id="UP001501005"/>
    </source>
</evidence>
<dbReference type="InterPro" id="IPR002575">
    <property type="entry name" value="Aminoglycoside_PTrfase"/>
</dbReference>
<comment type="caution">
    <text evidence="3">The sequence shown here is derived from an EMBL/GenBank/DDBJ whole genome shotgun (WGS) entry which is preliminary data.</text>
</comment>
<dbReference type="EMBL" id="BAAAHG010000036">
    <property type="protein sequence ID" value="GAA0921102.1"/>
    <property type="molecule type" value="Genomic_DNA"/>
</dbReference>
<evidence type="ECO:0000313" key="3">
    <source>
        <dbReference type="EMBL" id="GAA0921102.1"/>
    </source>
</evidence>
<dbReference type="InterPro" id="IPR011009">
    <property type="entry name" value="Kinase-like_dom_sf"/>
</dbReference>
<name>A0ABN1P1S7_9ACTN</name>
<feature type="compositionally biased region" description="Low complexity" evidence="1">
    <location>
        <begin position="41"/>
        <end position="51"/>
    </location>
</feature>
<dbReference type="InterPro" id="IPR052077">
    <property type="entry name" value="CcrZ_PhaseVar_Mediator"/>
</dbReference>
<protein>
    <recommendedName>
        <fullName evidence="2">Aminoglycoside phosphotransferase domain-containing protein</fullName>
    </recommendedName>
</protein>
<keyword evidence="4" id="KW-1185">Reference proteome</keyword>